<sequence>IDCLIRGGVGIGKCLIAKGFLNCIYVPNLITFKVIQTIDICLYIGVCNT</sequence>
<evidence type="ECO:0000313" key="1">
    <source>
        <dbReference type="EMBL" id="CAF2048570.1"/>
    </source>
</evidence>
<feature type="non-terminal residue" evidence="1">
    <location>
        <position position="1"/>
    </location>
</feature>
<feature type="non-terminal residue" evidence="1">
    <location>
        <position position="49"/>
    </location>
</feature>
<reference evidence="1" key="1">
    <citation type="submission" date="2021-01" db="EMBL/GenBank/DDBJ databases">
        <authorList>
            <consortium name="Genoscope - CEA"/>
            <person name="William W."/>
        </authorList>
    </citation>
    <scope>NUCLEOTIDE SEQUENCE</scope>
</reference>
<protein>
    <submittedName>
        <fullName evidence="1">(rape) hypothetical protein</fullName>
    </submittedName>
</protein>
<name>A0A816PGQ0_BRANA</name>
<organism evidence="1">
    <name type="scientific">Brassica napus</name>
    <name type="common">Rape</name>
    <dbReference type="NCBI Taxonomy" id="3708"/>
    <lineage>
        <taxon>Eukaryota</taxon>
        <taxon>Viridiplantae</taxon>
        <taxon>Streptophyta</taxon>
        <taxon>Embryophyta</taxon>
        <taxon>Tracheophyta</taxon>
        <taxon>Spermatophyta</taxon>
        <taxon>Magnoliopsida</taxon>
        <taxon>eudicotyledons</taxon>
        <taxon>Gunneridae</taxon>
        <taxon>Pentapetalae</taxon>
        <taxon>rosids</taxon>
        <taxon>malvids</taxon>
        <taxon>Brassicales</taxon>
        <taxon>Brassicaceae</taxon>
        <taxon>Brassiceae</taxon>
        <taxon>Brassica</taxon>
    </lineage>
</organism>
<dbReference type="Proteomes" id="UP001295469">
    <property type="component" value="Chromosome A09"/>
</dbReference>
<proteinExistence type="predicted"/>
<dbReference type="EMBL" id="HG994363">
    <property type="protein sequence ID" value="CAF2048570.1"/>
    <property type="molecule type" value="Genomic_DNA"/>
</dbReference>
<accession>A0A816PGQ0</accession>
<dbReference type="AlphaFoldDB" id="A0A816PGQ0"/>
<gene>
    <name evidence="1" type="ORF">DARMORV10_A09P51660.1</name>
</gene>